<keyword evidence="4" id="KW-1185">Reference proteome</keyword>
<evidence type="ECO:0000259" key="2">
    <source>
        <dbReference type="Pfam" id="PF00385"/>
    </source>
</evidence>
<proteinExistence type="predicted"/>
<evidence type="ECO:0000313" key="3">
    <source>
        <dbReference type="EMBL" id="KAJ1732698.1"/>
    </source>
</evidence>
<dbReference type="OrthoDB" id="433924at2759"/>
<comment type="caution">
    <text evidence="3">The sequence shown here is derived from an EMBL/GenBank/DDBJ whole genome shotgun (WGS) entry which is preliminary data.</text>
</comment>
<reference evidence="3" key="1">
    <citation type="submission" date="2022-07" db="EMBL/GenBank/DDBJ databases">
        <title>Phylogenomic reconstructions and comparative analyses of Kickxellomycotina fungi.</title>
        <authorList>
            <person name="Reynolds N.K."/>
            <person name="Stajich J.E."/>
            <person name="Barry K."/>
            <person name="Grigoriev I.V."/>
            <person name="Crous P."/>
            <person name="Smith M.E."/>
        </authorList>
    </citation>
    <scope>NUCLEOTIDE SEQUENCE</scope>
    <source>
        <strain evidence="3">BCRC 34381</strain>
    </source>
</reference>
<name>A0A9W8CXN4_9FUNG</name>
<organism evidence="3 4">
    <name type="scientific">Coemansia biformis</name>
    <dbReference type="NCBI Taxonomy" id="1286918"/>
    <lineage>
        <taxon>Eukaryota</taxon>
        <taxon>Fungi</taxon>
        <taxon>Fungi incertae sedis</taxon>
        <taxon>Zoopagomycota</taxon>
        <taxon>Kickxellomycotina</taxon>
        <taxon>Kickxellomycetes</taxon>
        <taxon>Kickxellales</taxon>
        <taxon>Kickxellaceae</taxon>
        <taxon>Coemansia</taxon>
    </lineage>
</organism>
<feature type="compositionally biased region" description="Low complexity" evidence="1">
    <location>
        <begin position="120"/>
        <end position="136"/>
    </location>
</feature>
<dbReference type="AlphaFoldDB" id="A0A9W8CXN4"/>
<gene>
    <name evidence="3" type="ORF">LPJ61_001921</name>
</gene>
<dbReference type="InterPro" id="IPR023780">
    <property type="entry name" value="Chromo_domain"/>
</dbReference>
<protein>
    <recommendedName>
        <fullName evidence="2">Chromo domain-containing protein</fullName>
    </recommendedName>
</protein>
<feature type="domain" description="Chromo" evidence="2">
    <location>
        <begin position="7"/>
        <end position="52"/>
    </location>
</feature>
<dbReference type="EMBL" id="JANBOI010000202">
    <property type="protein sequence ID" value="KAJ1732698.1"/>
    <property type="molecule type" value="Genomic_DNA"/>
</dbReference>
<dbReference type="CDD" id="cd00024">
    <property type="entry name" value="CD_CSD"/>
    <property type="match status" value="1"/>
</dbReference>
<feature type="region of interest" description="Disordered" evidence="1">
    <location>
        <begin position="118"/>
        <end position="143"/>
    </location>
</feature>
<evidence type="ECO:0000313" key="4">
    <source>
        <dbReference type="Proteomes" id="UP001143981"/>
    </source>
</evidence>
<dbReference type="Proteomes" id="UP001143981">
    <property type="component" value="Unassembled WGS sequence"/>
</dbReference>
<dbReference type="InterPro" id="IPR016197">
    <property type="entry name" value="Chromo-like_dom_sf"/>
</dbReference>
<evidence type="ECO:0000256" key="1">
    <source>
        <dbReference type="SAM" id="MobiDB-lite"/>
    </source>
</evidence>
<accession>A0A9W8CXN4</accession>
<dbReference type="SUPFAM" id="SSF54160">
    <property type="entry name" value="Chromo domain-like"/>
    <property type="match status" value="1"/>
</dbReference>
<sequence>MEVLLDVEAIERHRIVEGGGCEYLVCWADGRQTWEPADGLARCDQVLAAYWRAYVSRGGSSSYLDVVVEEQVSAIPAPAKPTPTRQIAKRTRVAAAGPDKIAVAKRVQANKQLGRSLARSSLPAAGPSTSTTAAPAVKPPPLNAKRSIGVGRAAPALTPVSETANMVAGLDIGKEIPSQRARKSTGGWRPRHM</sequence>
<dbReference type="Pfam" id="PF00385">
    <property type="entry name" value="Chromo"/>
    <property type="match status" value="1"/>
</dbReference>
<dbReference type="Gene3D" id="2.40.50.40">
    <property type="match status" value="1"/>
</dbReference>